<accession>A0A8H3I9N2</accession>
<protein>
    <recommendedName>
        <fullName evidence="4">Major facilitator superfamily (MFS) profile domain-containing protein</fullName>
    </recommendedName>
</protein>
<keyword evidence="3" id="KW-0472">Membrane</keyword>
<dbReference type="PANTHER" id="PTHR11360:SF234">
    <property type="entry name" value="MFS-TYPE TRANSPORTER DBAD-RELATED"/>
    <property type="match status" value="1"/>
</dbReference>
<dbReference type="InterPro" id="IPR036259">
    <property type="entry name" value="MFS_trans_sf"/>
</dbReference>
<comment type="caution">
    <text evidence="5">The sequence shown here is derived from an EMBL/GenBank/DDBJ whole genome shotgun (WGS) entry which is preliminary data.</text>
</comment>
<dbReference type="GO" id="GO:0022857">
    <property type="term" value="F:transmembrane transporter activity"/>
    <property type="evidence" value="ECO:0007669"/>
    <property type="project" value="InterPro"/>
</dbReference>
<dbReference type="GO" id="GO:0016020">
    <property type="term" value="C:membrane"/>
    <property type="evidence" value="ECO:0007669"/>
    <property type="project" value="UniProtKB-SubCell"/>
</dbReference>
<keyword evidence="3" id="KW-1133">Transmembrane helix</keyword>
<comment type="similarity">
    <text evidence="2">Belongs to the major facilitator superfamily. Monocarboxylate porter (TC 2.A.1.13) family.</text>
</comment>
<organism evidence="5 6">
    <name type="scientific">Heterodermia speciosa</name>
    <dbReference type="NCBI Taxonomy" id="116794"/>
    <lineage>
        <taxon>Eukaryota</taxon>
        <taxon>Fungi</taxon>
        <taxon>Dikarya</taxon>
        <taxon>Ascomycota</taxon>
        <taxon>Pezizomycotina</taxon>
        <taxon>Lecanoromycetes</taxon>
        <taxon>OSLEUM clade</taxon>
        <taxon>Lecanoromycetidae</taxon>
        <taxon>Caliciales</taxon>
        <taxon>Physciaceae</taxon>
        <taxon>Heterodermia</taxon>
    </lineage>
</organism>
<dbReference type="AlphaFoldDB" id="A0A8H3I9N2"/>
<dbReference type="SUPFAM" id="SSF103473">
    <property type="entry name" value="MFS general substrate transporter"/>
    <property type="match status" value="1"/>
</dbReference>
<name>A0A8H3I9N2_9LECA</name>
<comment type="subcellular location">
    <subcellularLocation>
        <location evidence="1">Membrane</location>
        <topology evidence="1">Multi-pass membrane protein</topology>
    </subcellularLocation>
</comment>
<evidence type="ECO:0000313" key="6">
    <source>
        <dbReference type="Proteomes" id="UP000664521"/>
    </source>
</evidence>
<dbReference type="InterPro" id="IPR020846">
    <property type="entry name" value="MFS_dom"/>
</dbReference>
<feature type="transmembrane region" description="Helical" evidence="3">
    <location>
        <begin position="106"/>
        <end position="126"/>
    </location>
</feature>
<feature type="transmembrane region" description="Helical" evidence="3">
    <location>
        <begin position="367"/>
        <end position="386"/>
    </location>
</feature>
<feature type="transmembrane region" description="Helical" evidence="3">
    <location>
        <begin position="198"/>
        <end position="220"/>
    </location>
</feature>
<reference evidence="5" key="1">
    <citation type="submission" date="2021-03" db="EMBL/GenBank/DDBJ databases">
        <authorList>
            <person name="Tagirdzhanova G."/>
        </authorList>
    </citation>
    <scope>NUCLEOTIDE SEQUENCE</scope>
</reference>
<feature type="transmembrane region" description="Helical" evidence="3">
    <location>
        <begin position="241"/>
        <end position="267"/>
    </location>
</feature>
<feature type="domain" description="Major facilitator superfamily (MFS) profile" evidence="4">
    <location>
        <begin position="39"/>
        <end position="428"/>
    </location>
</feature>
<feature type="transmembrane region" description="Helical" evidence="3">
    <location>
        <begin position="167"/>
        <end position="186"/>
    </location>
</feature>
<sequence length="431" mass="45951">MPVNILAKEGKESSPLQNSVSLASESRRVVLPKKDGGLRAWLQVLGAFCLSFATWGIVNSFGVYQTYYQNELLSSYTALQISWIGSIQAFLLLFVGVLTGPLFDQGYLNSMLLIGSFLTILGIMTTSVSTTYWQLMLAQGICVGIGIGTLFVPSIAVVSTYFTTRRAIATGLAFAGSSIGGIIYPITFRGCQSIGSGWATRIIGFISLALLCTAIATMWTQLPSKPPRSLYQLSAFKSGPYALASLGMAFGFAGLYIPMFYIQIYALSTESTSSDSYDFYLLAILNAGSFFGRVIPNFLASKIGSLTMLVLCAVAAGILSLCWIAIDDVVGLTFFAVIYGFFAGAYVSLTPPVLVGMTPDLSMAGTYLGMSMFLAACGLLLGNPIAGSLVNIEEKRFIGAQAFTGGLILTSAGLLAAALVIRARERKSWKV</sequence>
<gene>
    <name evidence="5" type="ORF">HETSPECPRED_004152</name>
</gene>
<feature type="transmembrane region" description="Helical" evidence="3">
    <location>
        <begin position="398"/>
        <end position="421"/>
    </location>
</feature>
<dbReference type="Proteomes" id="UP000664521">
    <property type="component" value="Unassembled WGS sequence"/>
</dbReference>
<dbReference type="InterPro" id="IPR050327">
    <property type="entry name" value="Proton-linked_MCT"/>
</dbReference>
<feature type="transmembrane region" description="Helical" evidence="3">
    <location>
        <begin position="306"/>
        <end position="326"/>
    </location>
</feature>
<dbReference type="PANTHER" id="PTHR11360">
    <property type="entry name" value="MONOCARBOXYLATE TRANSPORTER"/>
    <property type="match status" value="1"/>
</dbReference>
<feature type="transmembrane region" description="Helical" evidence="3">
    <location>
        <begin position="40"/>
        <end position="58"/>
    </location>
</feature>
<dbReference type="OrthoDB" id="6509908at2759"/>
<dbReference type="EMBL" id="CAJPDS010000025">
    <property type="protein sequence ID" value="CAF9920062.1"/>
    <property type="molecule type" value="Genomic_DNA"/>
</dbReference>
<evidence type="ECO:0000313" key="5">
    <source>
        <dbReference type="EMBL" id="CAF9920062.1"/>
    </source>
</evidence>
<feature type="transmembrane region" description="Helical" evidence="3">
    <location>
        <begin position="332"/>
        <end position="355"/>
    </location>
</feature>
<proteinExistence type="inferred from homology"/>
<feature type="transmembrane region" description="Helical" evidence="3">
    <location>
        <begin position="132"/>
        <end position="155"/>
    </location>
</feature>
<feature type="transmembrane region" description="Helical" evidence="3">
    <location>
        <begin position="78"/>
        <end position="99"/>
    </location>
</feature>
<keyword evidence="3" id="KW-0812">Transmembrane</keyword>
<dbReference type="Gene3D" id="1.20.1250.20">
    <property type="entry name" value="MFS general substrate transporter like domains"/>
    <property type="match status" value="2"/>
</dbReference>
<dbReference type="InterPro" id="IPR011701">
    <property type="entry name" value="MFS"/>
</dbReference>
<evidence type="ECO:0000256" key="3">
    <source>
        <dbReference type="SAM" id="Phobius"/>
    </source>
</evidence>
<dbReference type="PROSITE" id="PS50850">
    <property type="entry name" value="MFS"/>
    <property type="match status" value="1"/>
</dbReference>
<evidence type="ECO:0000259" key="4">
    <source>
        <dbReference type="PROSITE" id="PS50850"/>
    </source>
</evidence>
<evidence type="ECO:0000256" key="1">
    <source>
        <dbReference type="ARBA" id="ARBA00004141"/>
    </source>
</evidence>
<keyword evidence="6" id="KW-1185">Reference proteome</keyword>
<evidence type="ECO:0000256" key="2">
    <source>
        <dbReference type="ARBA" id="ARBA00006727"/>
    </source>
</evidence>
<feature type="transmembrane region" description="Helical" evidence="3">
    <location>
        <begin position="279"/>
        <end position="299"/>
    </location>
</feature>
<dbReference type="Pfam" id="PF07690">
    <property type="entry name" value="MFS_1"/>
    <property type="match status" value="1"/>
</dbReference>